<organism evidence="2 3">
    <name type="scientific">Smittium simulii</name>
    <dbReference type="NCBI Taxonomy" id="133385"/>
    <lineage>
        <taxon>Eukaryota</taxon>
        <taxon>Fungi</taxon>
        <taxon>Fungi incertae sedis</taxon>
        <taxon>Zoopagomycota</taxon>
        <taxon>Kickxellomycotina</taxon>
        <taxon>Harpellomycetes</taxon>
        <taxon>Harpellales</taxon>
        <taxon>Legeriomycetaceae</taxon>
        <taxon>Smittium</taxon>
    </lineage>
</organism>
<keyword evidence="3" id="KW-1185">Reference proteome</keyword>
<feature type="compositionally biased region" description="Polar residues" evidence="1">
    <location>
        <begin position="563"/>
        <end position="580"/>
    </location>
</feature>
<feature type="region of interest" description="Disordered" evidence="1">
    <location>
        <begin position="1380"/>
        <end position="1429"/>
    </location>
</feature>
<feature type="compositionally biased region" description="Basic residues" evidence="1">
    <location>
        <begin position="1407"/>
        <end position="1419"/>
    </location>
</feature>
<dbReference type="OrthoDB" id="5600523at2759"/>
<proteinExistence type="predicted"/>
<dbReference type="Proteomes" id="UP000245383">
    <property type="component" value="Unassembled WGS sequence"/>
</dbReference>
<reference evidence="2 3" key="1">
    <citation type="journal article" date="2018" name="MBio">
        <title>Comparative Genomics Reveals the Core Gene Toolbox for the Fungus-Insect Symbiosis.</title>
        <authorList>
            <person name="Wang Y."/>
            <person name="Stata M."/>
            <person name="Wang W."/>
            <person name="Stajich J.E."/>
            <person name="White M.M."/>
            <person name="Moncalvo J.M."/>
        </authorList>
    </citation>
    <scope>NUCLEOTIDE SEQUENCE [LARGE SCALE GENOMIC DNA]</scope>
    <source>
        <strain evidence="2 3">SWE-8-4</strain>
    </source>
</reference>
<feature type="region of interest" description="Disordered" evidence="1">
    <location>
        <begin position="558"/>
        <end position="586"/>
    </location>
</feature>
<protein>
    <submittedName>
        <fullName evidence="2">Uncharacterized protein</fullName>
    </submittedName>
</protein>
<feature type="region of interest" description="Disordered" evidence="1">
    <location>
        <begin position="901"/>
        <end position="932"/>
    </location>
</feature>
<name>A0A2T9YIQ9_9FUNG</name>
<accession>A0A2T9YIQ9</accession>
<feature type="region of interest" description="Disordered" evidence="1">
    <location>
        <begin position="1143"/>
        <end position="1170"/>
    </location>
</feature>
<evidence type="ECO:0000256" key="1">
    <source>
        <dbReference type="SAM" id="MobiDB-lite"/>
    </source>
</evidence>
<evidence type="ECO:0000313" key="3">
    <source>
        <dbReference type="Proteomes" id="UP000245383"/>
    </source>
</evidence>
<evidence type="ECO:0000313" key="2">
    <source>
        <dbReference type="EMBL" id="PVU92199.1"/>
    </source>
</evidence>
<dbReference type="STRING" id="133385.A0A2T9YIQ9"/>
<gene>
    <name evidence="2" type="ORF">BB561_003988</name>
</gene>
<dbReference type="EMBL" id="MBFR01000171">
    <property type="protein sequence ID" value="PVU92199.1"/>
    <property type="molecule type" value="Genomic_DNA"/>
</dbReference>
<feature type="compositionally biased region" description="Basic and acidic residues" evidence="1">
    <location>
        <begin position="901"/>
        <end position="929"/>
    </location>
</feature>
<comment type="caution">
    <text evidence="2">The sequence shown here is derived from an EMBL/GenBank/DDBJ whole genome shotgun (WGS) entry which is preliminary data.</text>
</comment>
<sequence>MNTFYSSNKKNNMKSWYEANVGSNYNLFQPNTEARDFPKSELFLMLNQILNSSADYNVLSSKESALLANDLERTDHEIKHLSNKIQQMTTNSGITAVSQDRKLLSKLALDEGKLQIVLLILNLESGLRRKYNRYVSILTKLLQHEVSVFRESFEYRNLSENTSADSQTVNKTEPQMSAKMFDHGLSDLVKNDMFIINKMSESLLNKPRPQNNLISDPVENKNSKTNISEFERTRSYSSVASNSTEYYDVFTLQSELSNSKKLLSEYTKKIDHLSAYYKNQIKDINEKNESKVYSLQKNTHILLKYIMTNKILSDGVAPLKSIVGTLLKHSNSDMMNNIIKKYTSKKKKNFQSQTSLLNNKYKFSSISNLKTMKSPISKSSRRFMHNYSSKRNTSTHLSNLQVFKRYPKVYSSNLSNKKFKTRENFLQKIDEQKKHYCKNCKLQKSILTQKYKKKMTISSISTLTPSKHIAENMMMYPEIYNSYTQDINYSNKDLDNYLTSQKTVDLTIPLDSLKKSDINNYNKLQKYYFNSSDPIKISKNASVNSSLKYSEINKPNEKVNSIDFKNQPKSPDISSNGGSTPNSIIINPKNSIAATSQAKNLKIDTSSDNINNSSLKLLTSSADLTHYNSIRSPMTITLYKGKYTNLDDFIKTINTKSANTSSSPRNDLNINSPLVSQNNTVQHENYYNNNEVQTNAKTKINDNTIRKNYSYDYQANEKVNMQKIEDSTSSNATKKILSYSLPSDFLPNFTSSDLIANNIDYKQAIGLTKNQSIRGKDLKSIKIPLDTQPSKKKLGSFSFVASKRTSISRPQQIDIVNKLNEIYIQKPDLNGKNEQIPLNQNNTLDFLNSDDSNISEHIPIKDWAKNTQDKNCINETSHNISTGSIKIDKSNNIKENMHDNACKKIDKSNDKSKNDSSVDSEKNYNHDENQTMNITNDGNCDIINSATDDKIDAVNKIDELNDSNKILQNSIKEQINIDDSKNQTLNKYDDPLQIYTNKILSQTENPFSTIISTNSKSSRVADYLNFYQDYEEINKHKNNFSDVTKMLESSISNSKKNMDKLNSISSYNKTDELGVTKDFSHFFVNEVEFDGNNSPTDIEKYNEILNITQTNTIQTTSFSQKKVENGIGTNRKKTLGAKLLRKNTESKSKTRSSILKFGQSPEKEKPIKNNLTIQTDKILWENDVNNKPSNEPDSDEVTKDSILVKLERLSNIVSKDSSNQNTPMLPIDTFFVKNSPTTVSSTSYTKSESANFYPNKDDKPIKAQDSNMKNEYLKKNTVVTSNFKKTNEKLVIDLSYSSIDNIENIEDSNSWLFIDGSNKKLVTKQPIESPSNFDFIPILNKAFDSKFSDKLVDYTIKTTNKLNQSFLDFDYKNFPEIQKINTGDNSNEPMSNSKSFESNIQPQKSTKNSKMRNRLKKALSKVSSRSNFS</sequence>
<feature type="compositionally biased region" description="Polar residues" evidence="1">
    <location>
        <begin position="1380"/>
        <end position="1406"/>
    </location>
</feature>